<dbReference type="InterPro" id="IPR009057">
    <property type="entry name" value="Homeodomain-like_sf"/>
</dbReference>
<dbReference type="Proteomes" id="UP000320209">
    <property type="component" value="Unassembled WGS sequence"/>
</dbReference>
<comment type="caution">
    <text evidence="4">The sequence shown here is derived from an EMBL/GenBank/DDBJ whole genome shotgun (WGS) entry which is preliminary data.</text>
</comment>
<feature type="domain" description="HTH tetR-type" evidence="3">
    <location>
        <begin position="18"/>
        <end position="78"/>
    </location>
</feature>
<evidence type="ECO:0000256" key="2">
    <source>
        <dbReference type="PROSITE-ProRule" id="PRU00335"/>
    </source>
</evidence>
<evidence type="ECO:0000313" key="5">
    <source>
        <dbReference type="Proteomes" id="UP000320209"/>
    </source>
</evidence>
<protein>
    <submittedName>
        <fullName evidence="4">TetR family transcriptional regulator</fullName>
    </submittedName>
</protein>
<feature type="DNA-binding region" description="H-T-H motif" evidence="2">
    <location>
        <begin position="41"/>
        <end position="60"/>
    </location>
</feature>
<keyword evidence="5" id="KW-1185">Reference proteome</keyword>
<name>A0A543A791_9ACTN</name>
<dbReference type="SUPFAM" id="SSF46689">
    <property type="entry name" value="Homeodomain-like"/>
    <property type="match status" value="1"/>
</dbReference>
<evidence type="ECO:0000256" key="1">
    <source>
        <dbReference type="ARBA" id="ARBA00023125"/>
    </source>
</evidence>
<dbReference type="InterPro" id="IPR001647">
    <property type="entry name" value="HTH_TetR"/>
</dbReference>
<dbReference type="PROSITE" id="PS50977">
    <property type="entry name" value="HTH_TETR_2"/>
    <property type="match status" value="1"/>
</dbReference>
<proteinExistence type="predicted"/>
<dbReference type="AlphaFoldDB" id="A0A543A791"/>
<dbReference type="Pfam" id="PF00440">
    <property type="entry name" value="TetR_N"/>
    <property type="match status" value="1"/>
</dbReference>
<reference evidence="4 5" key="1">
    <citation type="submission" date="2019-06" db="EMBL/GenBank/DDBJ databases">
        <title>Sequencing the genomes of 1000 actinobacteria strains.</title>
        <authorList>
            <person name="Klenk H.-P."/>
        </authorList>
    </citation>
    <scope>NUCLEOTIDE SEQUENCE [LARGE SCALE GENOMIC DNA]</scope>
    <source>
        <strain evidence="4 5">DSM 25218</strain>
    </source>
</reference>
<sequence>MSSQVNQTPRRGVDGRQARTVERLMVAGMEELRAVGHETLTVRGVALRAGVSSATAYTYLGSKNRLFVELFWRHLAEASAVETTGSRAERVQAAVRSLTTRIAQEPELAAAVTPALLGSDADVARLRLRIGSEFASRFDAALGEGAEEAVREALLLAFFGALLQAGMGLMTFDEMVDRLAPVVAVIVA</sequence>
<keyword evidence="1 2" id="KW-0238">DNA-binding</keyword>
<dbReference type="Gene3D" id="1.10.357.10">
    <property type="entry name" value="Tetracycline Repressor, domain 2"/>
    <property type="match status" value="1"/>
</dbReference>
<accession>A0A543A791</accession>
<evidence type="ECO:0000259" key="3">
    <source>
        <dbReference type="PROSITE" id="PS50977"/>
    </source>
</evidence>
<dbReference type="EMBL" id="VFOV01000001">
    <property type="protein sequence ID" value="TQL68473.1"/>
    <property type="molecule type" value="Genomic_DNA"/>
</dbReference>
<evidence type="ECO:0000313" key="4">
    <source>
        <dbReference type="EMBL" id="TQL68473.1"/>
    </source>
</evidence>
<organism evidence="4 5">
    <name type="scientific">Nocardioides albertanoniae</name>
    <dbReference type="NCBI Taxonomy" id="1175486"/>
    <lineage>
        <taxon>Bacteria</taxon>
        <taxon>Bacillati</taxon>
        <taxon>Actinomycetota</taxon>
        <taxon>Actinomycetes</taxon>
        <taxon>Propionibacteriales</taxon>
        <taxon>Nocardioidaceae</taxon>
        <taxon>Nocardioides</taxon>
    </lineage>
</organism>
<dbReference type="GO" id="GO:0003677">
    <property type="term" value="F:DNA binding"/>
    <property type="evidence" value="ECO:0007669"/>
    <property type="project" value="UniProtKB-UniRule"/>
</dbReference>
<gene>
    <name evidence="4" type="ORF">FB381_2363</name>
</gene>
<dbReference type="RefSeq" id="WP_211352397.1">
    <property type="nucleotide sequence ID" value="NZ_VFOV01000001.1"/>
</dbReference>